<name>A0A8J2WNS8_9CRUS</name>
<feature type="binding site" evidence="1">
    <location>
        <position position="454"/>
    </location>
    <ligand>
        <name>Zn(2+)</name>
        <dbReference type="ChEBI" id="CHEBI:29105"/>
        <note>catalytic</note>
    </ligand>
</feature>
<comment type="caution">
    <text evidence="4">The sequence shown here is derived from an EMBL/GenBank/DDBJ whole genome shotgun (WGS) entry which is preliminary data.</text>
</comment>
<dbReference type="GO" id="GO:0004222">
    <property type="term" value="F:metalloendopeptidase activity"/>
    <property type="evidence" value="ECO:0007669"/>
    <property type="project" value="InterPro"/>
</dbReference>
<feature type="binding site" evidence="1">
    <location>
        <position position="458"/>
    </location>
    <ligand>
        <name>Zn(2+)</name>
        <dbReference type="ChEBI" id="CHEBI:29105"/>
        <note>catalytic</note>
    </ligand>
</feature>
<feature type="binding site" evidence="1">
    <location>
        <position position="464"/>
    </location>
    <ligand>
        <name>Zn(2+)</name>
        <dbReference type="ChEBI" id="CHEBI:29105"/>
        <note>catalytic</note>
    </ligand>
</feature>
<dbReference type="PANTHER" id="PTHR11905:SF247">
    <property type="entry name" value="PEPTIDASE M12B DOMAIN-CONTAINING PROTEIN"/>
    <property type="match status" value="1"/>
</dbReference>
<dbReference type="EMBL" id="CAKKLH010000299">
    <property type="protein sequence ID" value="CAH0110108.1"/>
    <property type="molecule type" value="Genomic_DNA"/>
</dbReference>
<dbReference type="GO" id="GO:0046872">
    <property type="term" value="F:metal ion binding"/>
    <property type="evidence" value="ECO:0007669"/>
    <property type="project" value="UniProtKB-KW"/>
</dbReference>
<gene>
    <name evidence="4" type="ORF">DGAL_LOCUS13608</name>
</gene>
<keyword evidence="1" id="KW-0479">Metal-binding</keyword>
<keyword evidence="5" id="KW-1185">Reference proteome</keyword>
<organism evidence="4 5">
    <name type="scientific">Daphnia galeata</name>
    <dbReference type="NCBI Taxonomy" id="27404"/>
    <lineage>
        <taxon>Eukaryota</taxon>
        <taxon>Metazoa</taxon>
        <taxon>Ecdysozoa</taxon>
        <taxon>Arthropoda</taxon>
        <taxon>Crustacea</taxon>
        <taxon>Branchiopoda</taxon>
        <taxon>Diplostraca</taxon>
        <taxon>Cladocera</taxon>
        <taxon>Anomopoda</taxon>
        <taxon>Daphniidae</taxon>
        <taxon>Daphnia</taxon>
    </lineage>
</organism>
<dbReference type="AlphaFoldDB" id="A0A8J2WNS8"/>
<keyword evidence="1" id="KW-0862">Zinc</keyword>
<dbReference type="PROSITE" id="PS50215">
    <property type="entry name" value="ADAM_MEPRO"/>
    <property type="match status" value="1"/>
</dbReference>
<dbReference type="Pfam" id="PF01421">
    <property type="entry name" value="Reprolysin"/>
    <property type="match status" value="1"/>
</dbReference>
<dbReference type="OrthoDB" id="9942326at2759"/>
<protein>
    <recommendedName>
        <fullName evidence="3">Peptidase M12B domain-containing protein</fullName>
    </recommendedName>
</protein>
<comment type="caution">
    <text evidence="1">Lacks conserved residue(s) required for the propagation of feature annotation.</text>
</comment>
<proteinExistence type="predicted"/>
<dbReference type="PANTHER" id="PTHR11905">
    <property type="entry name" value="ADAM A DISINTEGRIN AND METALLOPROTEASE DOMAIN"/>
    <property type="match status" value="1"/>
</dbReference>
<evidence type="ECO:0000256" key="2">
    <source>
        <dbReference type="SAM" id="MobiDB-lite"/>
    </source>
</evidence>
<dbReference type="Gene3D" id="3.40.390.10">
    <property type="entry name" value="Collagenase (Catalytic Domain)"/>
    <property type="match status" value="1"/>
</dbReference>
<dbReference type="GO" id="GO:0006508">
    <property type="term" value="P:proteolysis"/>
    <property type="evidence" value="ECO:0007669"/>
    <property type="project" value="InterPro"/>
</dbReference>
<feature type="region of interest" description="Disordered" evidence="2">
    <location>
        <begin position="254"/>
        <end position="279"/>
    </location>
</feature>
<accession>A0A8J2WNS8</accession>
<evidence type="ECO:0000256" key="1">
    <source>
        <dbReference type="PROSITE-ProRule" id="PRU00276"/>
    </source>
</evidence>
<reference evidence="4" key="1">
    <citation type="submission" date="2021-11" db="EMBL/GenBank/DDBJ databases">
        <authorList>
            <person name="Schell T."/>
        </authorList>
    </citation>
    <scope>NUCLEOTIDE SEQUENCE</scope>
    <source>
        <strain evidence="4">M5</strain>
    </source>
</reference>
<evidence type="ECO:0000313" key="5">
    <source>
        <dbReference type="Proteomes" id="UP000789390"/>
    </source>
</evidence>
<dbReference type="InterPro" id="IPR001590">
    <property type="entry name" value="Peptidase_M12B"/>
</dbReference>
<feature type="domain" description="Peptidase M12B" evidence="3">
    <location>
        <begin position="287"/>
        <end position="502"/>
    </location>
</feature>
<evidence type="ECO:0000313" key="4">
    <source>
        <dbReference type="EMBL" id="CAH0110108.1"/>
    </source>
</evidence>
<feature type="compositionally biased region" description="Basic and acidic residues" evidence="2">
    <location>
        <begin position="254"/>
        <end position="265"/>
    </location>
</feature>
<dbReference type="InterPro" id="IPR024079">
    <property type="entry name" value="MetalloPept_cat_dom_sf"/>
</dbReference>
<evidence type="ECO:0000259" key="3">
    <source>
        <dbReference type="PROSITE" id="PS50215"/>
    </source>
</evidence>
<sequence>MLVVSSYDSVDFALFYNEVDFVLVRHRFGISRSTSTALRAVAHFAQVNERRRAGRDIWRGTVRHKLKRTRSSTSTVTAFSYPKILFNATPVPRRSGVVLMKITLIILSLQMEMRPNNFLMAPNMKTVVRSNGGPDKEIVEEHPRGEECHFLHYDGGLVAALSHCTDDDIHGYMIDGGKPMEIKPIPSRLRQMLRSPPDEKDDEIIMIGAHIVRAVDPLPHLKAHQKSCDVDTSIRMKPVLAKEPVVAESLALEMRKSKTEKDHNASGKSTGKNALEKSVSGKAAPNKVIELGIFIDQAAMELFMPYLGAEEYVKLRELVLAFVNAMQALYHLPSLGQRVDLSIVYMEFHAKAPATLINSGDRGKLLDSFCAFQTKLNKPSDNDAEHWDMALLLSGLDFYAIEGGRNNYVTMGLSTVTGVCTDIYNCVIGEFGITNQQGQPYPSTGFTSIYVMAHEIGHNLGMSHDSSGNTCPRDGFIMSPSRGVVGEATWSTCSATTLSKVL</sequence>
<dbReference type="Proteomes" id="UP000789390">
    <property type="component" value="Unassembled WGS sequence"/>
</dbReference>
<dbReference type="SUPFAM" id="SSF55486">
    <property type="entry name" value="Metalloproteases ('zincins'), catalytic domain"/>
    <property type="match status" value="1"/>
</dbReference>
<feature type="active site" evidence="1">
    <location>
        <position position="455"/>
    </location>
</feature>